<accession>A0ABW4G3R4</accession>
<dbReference type="RefSeq" id="WP_219527886.1">
    <property type="nucleotide sequence ID" value="NZ_JAHKRM010000003.1"/>
</dbReference>
<comment type="caution">
    <text evidence="1">The sequence shown here is derived from an EMBL/GenBank/DDBJ whole genome shotgun (WGS) entry which is preliminary data.</text>
</comment>
<proteinExistence type="predicted"/>
<dbReference type="EMBL" id="JBHUCM010000007">
    <property type="protein sequence ID" value="MFD1536941.1"/>
    <property type="molecule type" value="Genomic_DNA"/>
</dbReference>
<dbReference type="Proteomes" id="UP001597097">
    <property type="component" value="Unassembled WGS sequence"/>
</dbReference>
<evidence type="ECO:0000313" key="2">
    <source>
        <dbReference type="Proteomes" id="UP001597097"/>
    </source>
</evidence>
<evidence type="ECO:0000313" key="1">
    <source>
        <dbReference type="EMBL" id="MFD1536941.1"/>
    </source>
</evidence>
<gene>
    <name evidence="1" type="ORF">ACFSJ0_07845</name>
</gene>
<name>A0ABW4G3R4_9ACTN</name>
<organism evidence="1 2">
    <name type="scientific">Nonomuraea guangzhouensis</name>
    <dbReference type="NCBI Taxonomy" id="1291555"/>
    <lineage>
        <taxon>Bacteria</taxon>
        <taxon>Bacillati</taxon>
        <taxon>Actinomycetota</taxon>
        <taxon>Actinomycetes</taxon>
        <taxon>Streptosporangiales</taxon>
        <taxon>Streptosporangiaceae</taxon>
        <taxon>Nonomuraea</taxon>
    </lineage>
</organism>
<reference evidence="2" key="1">
    <citation type="journal article" date="2019" name="Int. J. Syst. Evol. Microbiol.">
        <title>The Global Catalogue of Microorganisms (GCM) 10K type strain sequencing project: providing services to taxonomists for standard genome sequencing and annotation.</title>
        <authorList>
            <consortium name="The Broad Institute Genomics Platform"/>
            <consortium name="The Broad Institute Genome Sequencing Center for Infectious Disease"/>
            <person name="Wu L."/>
            <person name="Ma J."/>
        </authorList>
    </citation>
    <scope>NUCLEOTIDE SEQUENCE [LARGE SCALE GENOMIC DNA]</scope>
    <source>
        <strain evidence="2">CGMCC 1.15399</strain>
    </source>
</reference>
<sequence length="87" mass="8811">MIPSALIPIKDPHSVAADATDEPRKASAALLSPGLALEDLIEGTFGDCVQRPRGFADGALLSVRTADEALAGGGAQFVRQLAALAGV</sequence>
<protein>
    <submittedName>
        <fullName evidence="1">Uncharacterized protein</fullName>
    </submittedName>
</protein>
<keyword evidence="2" id="KW-1185">Reference proteome</keyword>